<dbReference type="EMBL" id="KK088415">
    <property type="protein sequence ID" value="EYE97731.1"/>
    <property type="molecule type" value="Genomic_DNA"/>
</dbReference>
<evidence type="ECO:0000256" key="1">
    <source>
        <dbReference type="SAM" id="Coils"/>
    </source>
</evidence>
<protein>
    <submittedName>
        <fullName evidence="3">Uncharacterized protein</fullName>
    </submittedName>
</protein>
<reference evidence="4" key="1">
    <citation type="journal article" date="2014" name="Nat. Commun.">
        <title>Genomic adaptations of the halophilic Dead Sea filamentous fungus Eurotium rubrum.</title>
        <authorList>
            <person name="Kis-Papo T."/>
            <person name="Weig A.R."/>
            <person name="Riley R."/>
            <person name="Persoh D."/>
            <person name="Salamov A."/>
            <person name="Sun H."/>
            <person name="Lipzen A."/>
            <person name="Wasser S.P."/>
            <person name="Rambold G."/>
            <person name="Grigoriev I.V."/>
            <person name="Nevo E."/>
        </authorList>
    </citation>
    <scope>NUCLEOTIDE SEQUENCE [LARGE SCALE GENOMIC DNA]</scope>
    <source>
        <strain evidence="4">CBS 135680</strain>
    </source>
</reference>
<dbReference type="PANTHER" id="PTHR39610:SF2">
    <property type="entry name" value="BZIP DOMAIN-CONTAINING PROTEIN"/>
    <property type="match status" value="1"/>
</dbReference>
<dbReference type="AlphaFoldDB" id="A0A017SLS7"/>
<evidence type="ECO:0000256" key="2">
    <source>
        <dbReference type="SAM" id="MobiDB-lite"/>
    </source>
</evidence>
<feature type="compositionally biased region" description="Low complexity" evidence="2">
    <location>
        <begin position="102"/>
        <end position="116"/>
    </location>
</feature>
<organism evidence="3 4">
    <name type="scientific">Aspergillus ruber (strain CBS 135680)</name>
    <dbReference type="NCBI Taxonomy" id="1388766"/>
    <lineage>
        <taxon>Eukaryota</taxon>
        <taxon>Fungi</taxon>
        <taxon>Dikarya</taxon>
        <taxon>Ascomycota</taxon>
        <taxon>Pezizomycotina</taxon>
        <taxon>Eurotiomycetes</taxon>
        <taxon>Eurotiomycetidae</taxon>
        <taxon>Eurotiales</taxon>
        <taxon>Aspergillaceae</taxon>
        <taxon>Aspergillus</taxon>
        <taxon>Aspergillus subgen. Aspergillus</taxon>
    </lineage>
</organism>
<dbReference type="RefSeq" id="XP_040641419.1">
    <property type="nucleotide sequence ID" value="XM_040781248.1"/>
</dbReference>
<evidence type="ECO:0000313" key="3">
    <source>
        <dbReference type="EMBL" id="EYE97731.1"/>
    </source>
</evidence>
<accession>A0A017SLS7</accession>
<feature type="region of interest" description="Disordered" evidence="2">
    <location>
        <begin position="1"/>
        <end position="208"/>
    </location>
</feature>
<gene>
    <name evidence="3" type="ORF">EURHEDRAFT_409958</name>
</gene>
<feature type="compositionally biased region" description="Polar residues" evidence="2">
    <location>
        <begin position="117"/>
        <end position="133"/>
    </location>
</feature>
<feature type="coiled-coil region" evidence="1">
    <location>
        <begin position="210"/>
        <end position="237"/>
    </location>
</feature>
<evidence type="ECO:0000313" key="4">
    <source>
        <dbReference type="Proteomes" id="UP000019804"/>
    </source>
</evidence>
<keyword evidence="1" id="KW-0175">Coiled coil</keyword>
<dbReference type="InterPro" id="IPR010890">
    <property type="entry name" value="PriC"/>
</dbReference>
<proteinExistence type="predicted"/>
<dbReference type="HOGENOM" id="CLU_053549_1_0_1"/>
<feature type="compositionally biased region" description="Polar residues" evidence="2">
    <location>
        <begin position="48"/>
        <end position="59"/>
    </location>
</feature>
<feature type="compositionally biased region" description="Polar residues" evidence="2">
    <location>
        <begin position="142"/>
        <end position="153"/>
    </location>
</feature>
<sequence length="251" mass="27412">MNDPVSEPSLPPRSSPRSRLSISEHRRSALAGLNPNMADSIVGESDPRPSSRTRASNGGSPILATTGDPHHHRTPSLGELHQELEQEQEAQVNRLLQMIRSQQTQLQQLQQQQQPQSSGTTIVDETTPHSDSTPFPPIPPLSTASGRTSTQLVSPSFSSRRQSRPSSQAASPSLRPQSSLHHLRGPPEGLEALAGTSDNAASRSNSRDECAFYQAEAAMLSRENQMLRQRIRDLERQVASQIQPDSVVDKT</sequence>
<dbReference type="GeneID" id="63696372"/>
<keyword evidence="4" id="KW-1185">Reference proteome</keyword>
<dbReference type="Pfam" id="PF07445">
    <property type="entry name" value="PriC"/>
    <property type="match status" value="1"/>
</dbReference>
<dbReference type="PANTHER" id="PTHR39610">
    <property type="entry name" value="BZIP DOMAIN-CONTAINING PROTEIN-RELATED"/>
    <property type="match status" value="1"/>
</dbReference>
<name>A0A017SLS7_ASPRC</name>
<dbReference type="OrthoDB" id="5407781at2759"/>
<dbReference type="Proteomes" id="UP000019804">
    <property type="component" value="Unassembled WGS sequence"/>
</dbReference>
<feature type="compositionally biased region" description="Low complexity" evidence="2">
    <location>
        <begin position="154"/>
        <end position="180"/>
    </location>
</feature>